<name>A0ABQ4TB87_METOR</name>
<dbReference type="EMBL" id="BPQV01000009">
    <property type="protein sequence ID" value="GJE28301.1"/>
    <property type="molecule type" value="Genomic_DNA"/>
</dbReference>
<gene>
    <name evidence="1" type="ORF">LKMONMHP_3171</name>
</gene>
<evidence type="ECO:0000313" key="2">
    <source>
        <dbReference type="Proteomes" id="UP001055156"/>
    </source>
</evidence>
<keyword evidence="2" id="KW-1185">Reference proteome</keyword>
<reference evidence="1" key="2">
    <citation type="submission" date="2021-08" db="EMBL/GenBank/DDBJ databases">
        <authorList>
            <person name="Tani A."/>
            <person name="Ola A."/>
            <person name="Ogura Y."/>
            <person name="Katsura K."/>
            <person name="Hayashi T."/>
        </authorList>
    </citation>
    <scope>NUCLEOTIDE SEQUENCE</scope>
    <source>
        <strain evidence="1">NBRC 15689</strain>
    </source>
</reference>
<comment type="caution">
    <text evidence="1">The sequence shown here is derived from an EMBL/GenBank/DDBJ whole genome shotgun (WGS) entry which is preliminary data.</text>
</comment>
<protein>
    <recommendedName>
        <fullName evidence="3">Class I SAM-dependent methyltransferase</fullName>
    </recommendedName>
</protein>
<dbReference type="SUPFAM" id="SSF53335">
    <property type="entry name" value="S-adenosyl-L-methionine-dependent methyltransferases"/>
    <property type="match status" value="1"/>
</dbReference>
<evidence type="ECO:0000313" key="1">
    <source>
        <dbReference type="EMBL" id="GJE28301.1"/>
    </source>
</evidence>
<organism evidence="1 2">
    <name type="scientific">Methylobacterium organophilum</name>
    <dbReference type="NCBI Taxonomy" id="410"/>
    <lineage>
        <taxon>Bacteria</taxon>
        <taxon>Pseudomonadati</taxon>
        <taxon>Pseudomonadota</taxon>
        <taxon>Alphaproteobacteria</taxon>
        <taxon>Hyphomicrobiales</taxon>
        <taxon>Methylobacteriaceae</taxon>
        <taxon>Methylobacterium</taxon>
    </lineage>
</organism>
<accession>A0ABQ4TB87</accession>
<dbReference type="InterPro" id="IPR029063">
    <property type="entry name" value="SAM-dependent_MTases_sf"/>
</dbReference>
<sequence length="298" mass="32922">MSRSLSLDEFLAQRAKDRRLARLTHDVVLPVATGLEFGAAENPVALPDGISVEYVDYAKDACSDRPGAVAVDYAWTGSGSLQAVVGRSGYDFAIAAQVAQYVPNLLGWFRGIYEVLRPGGVLNLSLPDRRFMFDLKRHPSTLGEGVEALLLDLDRPSPRQIFDHTYGTVALDPTRVWREDTDPAALPPLSGGHALALAHKHAREAFSAEGRYVTCHCWVFTPFSFLDLIEGASRLGLFPFVVSQFSATEPGSFEFYVCVRRDAEEDPEALLRMQLGAIAYVRDIARQHQRVARRLASD</sequence>
<proteinExistence type="predicted"/>
<dbReference type="RefSeq" id="WP_238312211.1">
    <property type="nucleotide sequence ID" value="NZ_BPQV01000009.1"/>
</dbReference>
<dbReference type="Gene3D" id="3.40.50.150">
    <property type="entry name" value="Vaccinia Virus protein VP39"/>
    <property type="match status" value="1"/>
</dbReference>
<dbReference type="Proteomes" id="UP001055156">
    <property type="component" value="Unassembled WGS sequence"/>
</dbReference>
<evidence type="ECO:0008006" key="3">
    <source>
        <dbReference type="Google" id="ProtNLM"/>
    </source>
</evidence>
<reference evidence="1" key="1">
    <citation type="journal article" date="2021" name="Front. Microbiol.">
        <title>Comprehensive Comparative Genomics and Phenotyping of Methylobacterium Species.</title>
        <authorList>
            <person name="Alessa O."/>
            <person name="Ogura Y."/>
            <person name="Fujitani Y."/>
            <person name="Takami H."/>
            <person name="Hayashi T."/>
            <person name="Sahin N."/>
            <person name="Tani A."/>
        </authorList>
    </citation>
    <scope>NUCLEOTIDE SEQUENCE</scope>
    <source>
        <strain evidence="1">NBRC 15689</strain>
    </source>
</reference>